<keyword evidence="12" id="KW-0521">NADP</keyword>
<dbReference type="InterPro" id="IPR013623">
    <property type="entry name" value="NADPH_Ox"/>
</dbReference>
<dbReference type="Pfam" id="PF08022">
    <property type="entry name" value="FAD_binding_8"/>
    <property type="match status" value="1"/>
</dbReference>
<dbReference type="CDD" id="cd00051">
    <property type="entry name" value="EFh"/>
    <property type="match status" value="1"/>
</dbReference>
<dbReference type="InterPro" id="IPR039261">
    <property type="entry name" value="FNR_nucleotide-bd"/>
</dbReference>
<keyword evidence="13 17" id="KW-1133">Transmembrane helix</keyword>
<evidence type="ECO:0000256" key="13">
    <source>
        <dbReference type="ARBA" id="ARBA00022989"/>
    </source>
</evidence>
<comment type="subcellular location">
    <subcellularLocation>
        <location evidence="1">Membrane</location>
        <topology evidence="1">Multi-pass membrane protein</topology>
    </subcellularLocation>
</comment>
<keyword evidence="14" id="KW-0560">Oxidoreductase</keyword>
<dbReference type="InterPro" id="IPR017938">
    <property type="entry name" value="Riboflavin_synthase-like_b-brl"/>
</dbReference>
<evidence type="ECO:0000256" key="6">
    <source>
        <dbReference type="ARBA" id="ARBA00022630"/>
    </source>
</evidence>
<accession>A0A565AT56</accession>
<keyword evidence="21" id="KW-1185">Reference proteome</keyword>
<evidence type="ECO:0000259" key="19">
    <source>
        <dbReference type="PROSITE" id="PS51384"/>
    </source>
</evidence>
<evidence type="ECO:0000256" key="1">
    <source>
        <dbReference type="ARBA" id="ARBA00004141"/>
    </source>
</evidence>
<protein>
    <submittedName>
        <fullName evidence="20">Uncharacterized protein</fullName>
    </submittedName>
</protein>
<organism evidence="20 21">
    <name type="scientific">Arabis nemorensis</name>
    <dbReference type="NCBI Taxonomy" id="586526"/>
    <lineage>
        <taxon>Eukaryota</taxon>
        <taxon>Viridiplantae</taxon>
        <taxon>Streptophyta</taxon>
        <taxon>Embryophyta</taxon>
        <taxon>Tracheophyta</taxon>
        <taxon>Spermatophyta</taxon>
        <taxon>Magnoliopsida</taxon>
        <taxon>eudicotyledons</taxon>
        <taxon>Gunneridae</taxon>
        <taxon>Pentapetalae</taxon>
        <taxon>rosids</taxon>
        <taxon>malvids</taxon>
        <taxon>Brassicales</taxon>
        <taxon>Brassicaceae</taxon>
        <taxon>Arabideae</taxon>
        <taxon>Arabis</taxon>
    </lineage>
</organism>
<keyword evidence="11" id="KW-0106">Calcium</keyword>
<dbReference type="InterPro" id="IPR050369">
    <property type="entry name" value="RBOH/FRE"/>
</dbReference>
<dbReference type="FunFam" id="1.10.238.10:FF:000049">
    <property type="entry name" value="Respiratory burst oxidase homolog A"/>
    <property type="match status" value="1"/>
</dbReference>
<keyword evidence="4" id="KW-0597">Phosphoprotein</keyword>
<dbReference type="SUPFAM" id="SSF52343">
    <property type="entry name" value="Ferredoxin reductase-like, C-terminal NADP-linked domain"/>
    <property type="match status" value="1"/>
</dbReference>
<evidence type="ECO:0000256" key="8">
    <source>
        <dbReference type="ARBA" id="ARBA00022723"/>
    </source>
</evidence>
<dbReference type="Gene3D" id="2.40.30.10">
    <property type="entry name" value="Translation factors"/>
    <property type="match status" value="1"/>
</dbReference>
<dbReference type="EMBL" id="CABITT030000001">
    <property type="protein sequence ID" value="VVA92578.1"/>
    <property type="molecule type" value="Genomic_DNA"/>
</dbReference>
<evidence type="ECO:0000256" key="2">
    <source>
        <dbReference type="ARBA" id="ARBA00007975"/>
    </source>
</evidence>
<dbReference type="FunFam" id="2.40.30.10:FF:000120">
    <property type="entry name" value="Respiratory burst oxidase homolog protein C"/>
    <property type="match status" value="1"/>
</dbReference>
<keyword evidence="10" id="KW-0274">FAD</keyword>
<feature type="transmembrane region" description="Helical" evidence="17">
    <location>
        <begin position="443"/>
        <end position="466"/>
    </location>
</feature>
<dbReference type="InterPro" id="IPR018247">
    <property type="entry name" value="EF_Hand_1_Ca_BS"/>
</dbReference>
<evidence type="ECO:0000256" key="11">
    <source>
        <dbReference type="ARBA" id="ARBA00022837"/>
    </source>
</evidence>
<dbReference type="SUPFAM" id="SSF63380">
    <property type="entry name" value="Riboflavin synthase domain-like"/>
    <property type="match status" value="1"/>
</dbReference>
<dbReference type="Pfam" id="PF08030">
    <property type="entry name" value="NAD_binding_6"/>
    <property type="match status" value="1"/>
</dbReference>
<dbReference type="Proteomes" id="UP000489600">
    <property type="component" value="Unassembled WGS sequence"/>
</dbReference>
<name>A0A565AT56_9BRAS</name>
<evidence type="ECO:0000259" key="18">
    <source>
        <dbReference type="PROSITE" id="PS50222"/>
    </source>
</evidence>
<dbReference type="GO" id="GO:0004601">
    <property type="term" value="F:peroxidase activity"/>
    <property type="evidence" value="ECO:0007669"/>
    <property type="project" value="UniProtKB-KW"/>
</dbReference>
<keyword evidence="5" id="KW-0575">Peroxidase</keyword>
<evidence type="ECO:0000313" key="21">
    <source>
        <dbReference type="Proteomes" id="UP000489600"/>
    </source>
</evidence>
<comment type="similarity">
    <text evidence="2">Belongs to the RBOH (TC 5.B.1.3) family.</text>
</comment>
<dbReference type="SFLD" id="SFLDG01169">
    <property type="entry name" value="NADPH_oxidase_subgroup_(NOX)"/>
    <property type="match status" value="1"/>
</dbReference>
<dbReference type="InterPro" id="IPR013130">
    <property type="entry name" value="Fe3_Rdtase_TM_dom"/>
</dbReference>
<evidence type="ECO:0000256" key="12">
    <source>
        <dbReference type="ARBA" id="ARBA00022857"/>
    </source>
</evidence>
<dbReference type="Gene3D" id="3.40.50.80">
    <property type="entry name" value="Nucleotide-binding domain of ferredoxin-NADP reductase (FNR) module"/>
    <property type="match status" value="1"/>
</dbReference>
<evidence type="ECO:0000256" key="10">
    <source>
        <dbReference type="ARBA" id="ARBA00022827"/>
    </source>
</evidence>
<dbReference type="GO" id="GO:0016174">
    <property type="term" value="F:NAD(P)H oxidase H2O2-forming activity"/>
    <property type="evidence" value="ECO:0007669"/>
    <property type="project" value="TreeGrafter"/>
</dbReference>
<dbReference type="CDD" id="cd06186">
    <property type="entry name" value="NOX_Duox_like_FAD_NADP"/>
    <property type="match status" value="1"/>
</dbReference>
<dbReference type="InterPro" id="IPR002048">
    <property type="entry name" value="EF_hand_dom"/>
</dbReference>
<evidence type="ECO:0000256" key="14">
    <source>
        <dbReference type="ARBA" id="ARBA00023002"/>
    </source>
</evidence>
<dbReference type="PANTHER" id="PTHR11972">
    <property type="entry name" value="NADPH OXIDASE"/>
    <property type="match status" value="1"/>
</dbReference>
<evidence type="ECO:0000256" key="16">
    <source>
        <dbReference type="ARBA" id="ARBA00055023"/>
    </source>
</evidence>
<feature type="domain" description="EF-hand" evidence="18">
    <location>
        <begin position="179"/>
        <end position="214"/>
    </location>
</feature>
<comment type="subunit">
    <text evidence="3">Monomer and homodimer.</text>
</comment>
<keyword evidence="9" id="KW-0677">Repeat</keyword>
<evidence type="ECO:0000256" key="9">
    <source>
        <dbReference type="ARBA" id="ARBA00022737"/>
    </source>
</evidence>
<keyword evidence="7 17" id="KW-0812">Transmembrane</keyword>
<evidence type="ECO:0000256" key="7">
    <source>
        <dbReference type="ARBA" id="ARBA00022692"/>
    </source>
</evidence>
<sequence length="852" mass="97449">MQRGSFEVEDYKWDTVNVNRYLRPVYQNPAMENGGDAADVVSSVKDNAEQTARTRSGLVKRLASVSNQLKRLASASGQSKASRLDRAKSTTGQALKGLKFISKADGGAGWTAVEKRFVKITATTDGLLLRSKFGECIGMNSKEFSLELFDALARRRRMRGDVIDKNQLKEFWEQINDQSFDSRLKTFFDMMDKDANGRLSEDEVREIINLSSSANNLSTIQKRADEYAAMIMEVLDPDNMGYIMMESLKTLLLQAETQSIITNSEERKKLSHMISERLKPTYDPNPLKRWYRGLRFFVLDSWQRIWVIALWLTIMAILFTYKYIQYKNRAVYEVLGPCVCLAKASAETLKLNMALILLPVCRNTITWLRNKTRLGVFVPFDDNLNFHKVIAVGITIGVGIHSGTHLACDFPRLVAATPEAYMPLEKFFGEEQPKNYMHFVKSMAGITGLVMVLLMFIAFTLAMPWFRRGKLEKKLPGILKKLASFNAFWYTHHLFVVVYILLIVHGYYIYLSKEWYKKTTWMYLAIPVALYACERLIRAFRSSIRTVKVVKVAVYPGNVLTLHMSRPKNFKYKSGQYMFVNCPKVSPFEWHPFSITSAPQDDHLSVHIKSLGDWTKALKKVFSEVSNPPPAGDTLPDANNPDFPKIMIDGPYGAPAQDYKKYKVVLLVGLGIGATPMISIVKDIINNMKAKEEAQINHMENGSRQEQQSKKESFKTQRAYFYWVTREQGSYDWFKNIMNEIAERDKSKVIELHNYCTSVYEEGDARSALIHMLQSLNHSKNGLDIVSGTRVMSHFAKPNWKNVYKQIAVDHPDSNVGVFYCGTPALTKELRHLALEFTHKTSTRFSFHKENF</sequence>
<reference evidence="20" key="1">
    <citation type="submission" date="2019-07" db="EMBL/GenBank/DDBJ databases">
        <authorList>
            <person name="Dittberner H."/>
        </authorList>
    </citation>
    <scope>NUCLEOTIDE SEQUENCE [LARGE SCALE GENOMIC DNA]</scope>
</reference>
<dbReference type="GO" id="GO:0005509">
    <property type="term" value="F:calcium ion binding"/>
    <property type="evidence" value="ECO:0007669"/>
    <property type="project" value="InterPro"/>
</dbReference>
<dbReference type="SFLD" id="SFLDS00052">
    <property type="entry name" value="Ferric_Reductase_Domain"/>
    <property type="match status" value="1"/>
</dbReference>
<keyword evidence="6" id="KW-0285">Flavoprotein</keyword>
<dbReference type="Pfam" id="PF08414">
    <property type="entry name" value="NADPH_Ox"/>
    <property type="match status" value="1"/>
</dbReference>
<evidence type="ECO:0000256" key="4">
    <source>
        <dbReference type="ARBA" id="ARBA00022553"/>
    </source>
</evidence>
<evidence type="ECO:0000256" key="3">
    <source>
        <dbReference type="ARBA" id="ARBA00011407"/>
    </source>
</evidence>
<comment type="function">
    <text evidence="16">Calcium-dependent NADPH oxidase that generates superoxide.</text>
</comment>
<dbReference type="Pfam" id="PF01794">
    <property type="entry name" value="Ferric_reduct"/>
    <property type="match status" value="1"/>
</dbReference>
<feature type="domain" description="FAD-binding FR-type" evidence="19">
    <location>
        <begin position="542"/>
        <end position="658"/>
    </location>
</feature>
<evidence type="ECO:0000256" key="17">
    <source>
        <dbReference type="SAM" id="Phobius"/>
    </source>
</evidence>
<evidence type="ECO:0000313" key="20">
    <source>
        <dbReference type="EMBL" id="VVA92578.1"/>
    </source>
</evidence>
<proteinExistence type="inferred from homology"/>
<evidence type="ECO:0000256" key="5">
    <source>
        <dbReference type="ARBA" id="ARBA00022559"/>
    </source>
</evidence>
<dbReference type="Gene3D" id="1.10.238.10">
    <property type="entry name" value="EF-hand"/>
    <property type="match status" value="1"/>
</dbReference>
<feature type="transmembrane region" description="Helical" evidence="17">
    <location>
        <begin position="487"/>
        <end position="508"/>
    </location>
</feature>
<keyword evidence="15 17" id="KW-0472">Membrane</keyword>
<dbReference type="SUPFAM" id="SSF47473">
    <property type="entry name" value="EF-hand"/>
    <property type="match status" value="1"/>
</dbReference>
<gene>
    <name evidence="20" type="ORF">ANE_LOCUS3023</name>
</gene>
<dbReference type="InterPro" id="IPR017927">
    <property type="entry name" value="FAD-bd_FR_type"/>
</dbReference>
<feature type="transmembrane region" description="Helical" evidence="17">
    <location>
        <begin position="664"/>
        <end position="681"/>
    </location>
</feature>
<evidence type="ECO:0000256" key="15">
    <source>
        <dbReference type="ARBA" id="ARBA00023136"/>
    </source>
</evidence>
<dbReference type="FunFam" id="3.40.50.80:FF:000007">
    <property type="entry name" value="Respiratory burst oxidase protein A"/>
    <property type="match status" value="1"/>
</dbReference>
<dbReference type="PROSITE" id="PS50222">
    <property type="entry name" value="EF_HAND_2"/>
    <property type="match status" value="1"/>
</dbReference>
<dbReference type="SFLD" id="SFLDG01168">
    <property type="entry name" value="Ferric_reductase_subgroup_(FRE"/>
    <property type="match status" value="1"/>
</dbReference>
<keyword evidence="8" id="KW-0479">Metal-binding</keyword>
<dbReference type="PROSITE" id="PS00018">
    <property type="entry name" value="EF_HAND_1"/>
    <property type="match status" value="1"/>
</dbReference>
<dbReference type="PROSITE" id="PS51384">
    <property type="entry name" value="FAD_FR"/>
    <property type="match status" value="1"/>
</dbReference>
<dbReference type="InterPro" id="IPR011992">
    <property type="entry name" value="EF-hand-dom_pair"/>
</dbReference>
<dbReference type="GO" id="GO:0005886">
    <property type="term" value="C:plasma membrane"/>
    <property type="evidence" value="ECO:0007669"/>
    <property type="project" value="TreeGrafter"/>
</dbReference>
<dbReference type="PANTHER" id="PTHR11972:SF158">
    <property type="entry name" value="RESPIRATORY BURST OXIDASE HOMOLOG PROTEIN G-RELATED"/>
    <property type="match status" value="1"/>
</dbReference>
<dbReference type="InterPro" id="IPR013121">
    <property type="entry name" value="Fe_red_NAD-bd_6"/>
</dbReference>
<comment type="caution">
    <text evidence="20">The sequence shown here is derived from an EMBL/GenBank/DDBJ whole genome shotgun (WGS) entry which is preliminary data.</text>
</comment>
<dbReference type="OrthoDB" id="167398at2759"/>
<dbReference type="AlphaFoldDB" id="A0A565AT56"/>
<feature type="transmembrane region" description="Helical" evidence="17">
    <location>
        <begin position="305"/>
        <end position="324"/>
    </location>
</feature>
<dbReference type="InterPro" id="IPR013112">
    <property type="entry name" value="FAD-bd_8"/>
</dbReference>